<dbReference type="AlphaFoldDB" id="A0A4R6TYL5"/>
<evidence type="ECO:0000256" key="7">
    <source>
        <dbReference type="ARBA" id="ARBA00022801"/>
    </source>
</evidence>
<sequence>MTLILGIDPGSRITGYGVVRDTGRGCEYVASGCIRTGSGELAERLDAVFAGVSQVIELYQPELMGIEQVFMARNADSALKLGQARGAAIVAGTRAGLAVSEYSATQIKSAVVGSGRAAKEQVQMMVMHLLKLTSTPQIDASDALAVALCHAHHRQTLIPHDLNGARTRGGRLRLDALPQGRFS</sequence>
<evidence type="ECO:0000256" key="9">
    <source>
        <dbReference type="ARBA" id="ARBA00023125"/>
    </source>
</evidence>
<dbReference type="Pfam" id="PF02075">
    <property type="entry name" value="RuvC"/>
    <property type="match status" value="1"/>
</dbReference>
<evidence type="ECO:0000256" key="4">
    <source>
        <dbReference type="ARBA" id="ARBA00022723"/>
    </source>
</evidence>
<dbReference type="NCBIfam" id="TIGR00228">
    <property type="entry name" value="ruvC"/>
    <property type="match status" value="1"/>
</dbReference>
<dbReference type="OrthoDB" id="9805499at2"/>
<protein>
    <recommendedName>
        <fullName evidence="13 14">Crossover junction endodeoxyribonuclease RuvC</fullName>
        <ecNumber evidence="13 14">3.1.21.10</ecNumber>
    </recommendedName>
    <alternativeName>
        <fullName evidence="13">Holliday junction nuclease RuvC</fullName>
    </alternativeName>
    <alternativeName>
        <fullName evidence="13">Holliday junction resolvase RuvC</fullName>
    </alternativeName>
</protein>
<keyword evidence="6 13" id="KW-0227">DNA damage</keyword>
<dbReference type="GO" id="GO:0000287">
    <property type="term" value="F:magnesium ion binding"/>
    <property type="evidence" value="ECO:0007669"/>
    <property type="project" value="UniProtKB-UniRule"/>
</dbReference>
<keyword evidence="11 13" id="KW-0234">DNA repair</keyword>
<evidence type="ECO:0000256" key="12">
    <source>
        <dbReference type="ARBA" id="ARBA00029354"/>
    </source>
</evidence>
<evidence type="ECO:0000313" key="15">
    <source>
        <dbReference type="EMBL" id="TDQ39038.1"/>
    </source>
</evidence>
<evidence type="ECO:0000256" key="5">
    <source>
        <dbReference type="ARBA" id="ARBA00022759"/>
    </source>
</evidence>
<feature type="active site" evidence="13">
    <location>
        <position position="139"/>
    </location>
</feature>
<dbReference type="PRINTS" id="PR00696">
    <property type="entry name" value="RSOLVASERUVC"/>
</dbReference>
<comment type="caution">
    <text evidence="15">The sequence shown here is derived from an EMBL/GenBank/DDBJ whole genome shotgun (WGS) entry which is preliminary data.</text>
</comment>
<dbReference type="PROSITE" id="PS01321">
    <property type="entry name" value="RUVC"/>
    <property type="match status" value="1"/>
</dbReference>
<feature type="binding site" evidence="13">
    <location>
        <position position="8"/>
    </location>
    <ligand>
        <name>Mg(2+)</name>
        <dbReference type="ChEBI" id="CHEBI:18420"/>
        <label>1</label>
    </ligand>
</feature>
<feature type="binding site" evidence="13">
    <location>
        <position position="139"/>
    </location>
    <ligand>
        <name>Mg(2+)</name>
        <dbReference type="ChEBI" id="CHEBI:18420"/>
        <label>1</label>
    </ligand>
</feature>
<dbReference type="RefSeq" id="WP_101497661.1">
    <property type="nucleotide sequence ID" value="NZ_LNJZ01000009.1"/>
</dbReference>
<keyword evidence="3 13" id="KW-0540">Nuclease</keyword>
<dbReference type="EMBL" id="SNYK01000003">
    <property type="protein sequence ID" value="TDQ39038.1"/>
    <property type="molecule type" value="Genomic_DNA"/>
</dbReference>
<dbReference type="GO" id="GO:0005737">
    <property type="term" value="C:cytoplasm"/>
    <property type="evidence" value="ECO:0007669"/>
    <property type="project" value="UniProtKB-SubCell"/>
</dbReference>
<dbReference type="GO" id="GO:0048476">
    <property type="term" value="C:Holliday junction resolvase complex"/>
    <property type="evidence" value="ECO:0007669"/>
    <property type="project" value="UniProtKB-UniRule"/>
</dbReference>
<dbReference type="SUPFAM" id="SSF53098">
    <property type="entry name" value="Ribonuclease H-like"/>
    <property type="match status" value="1"/>
</dbReference>
<comment type="subunit">
    <text evidence="13">Homodimer which binds Holliday junction (HJ) DNA. The HJ becomes 2-fold symmetrical on binding to RuvC with unstacked arms; it has a different conformation from HJ DNA in complex with RuvA. In the full resolvosome a probable DNA-RuvA(4)-RuvB(12)-RuvC(2) complex forms which resolves the HJ.</text>
</comment>
<dbReference type="InterPro" id="IPR002176">
    <property type="entry name" value="X-over_junc_endoDNase_RuvC"/>
</dbReference>
<dbReference type="Gene3D" id="3.30.420.10">
    <property type="entry name" value="Ribonuclease H-like superfamily/Ribonuclease H"/>
    <property type="match status" value="1"/>
</dbReference>
<dbReference type="PANTHER" id="PTHR30194">
    <property type="entry name" value="CROSSOVER JUNCTION ENDODEOXYRIBONUCLEASE RUVC"/>
    <property type="match status" value="1"/>
</dbReference>
<keyword evidence="16" id="KW-1185">Reference proteome</keyword>
<evidence type="ECO:0000256" key="14">
    <source>
        <dbReference type="NCBIfam" id="TIGR00228"/>
    </source>
</evidence>
<feature type="binding site" evidence="13">
    <location>
        <position position="67"/>
    </location>
    <ligand>
        <name>Mg(2+)</name>
        <dbReference type="ChEBI" id="CHEBI:18420"/>
        <label>2</label>
    </ligand>
</feature>
<gene>
    <name evidence="13" type="primary">ruvC</name>
    <name evidence="15" type="ORF">DFQ45_103208</name>
</gene>
<keyword evidence="8 13" id="KW-0460">Magnesium</keyword>
<keyword evidence="2 13" id="KW-0963">Cytoplasm</keyword>
<dbReference type="GO" id="GO:0008821">
    <property type="term" value="F:crossover junction DNA endonuclease activity"/>
    <property type="evidence" value="ECO:0007669"/>
    <property type="project" value="UniProtKB-UniRule"/>
</dbReference>
<organism evidence="15 16">
    <name type="scientific">Thiopseudomonas denitrificans</name>
    <dbReference type="NCBI Taxonomy" id="1501432"/>
    <lineage>
        <taxon>Bacteria</taxon>
        <taxon>Pseudomonadati</taxon>
        <taxon>Pseudomonadota</taxon>
        <taxon>Gammaproteobacteria</taxon>
        <taxon>Pseudomonadales</taxon>
        <taxon>Pseudomonadaceae</taxon>
        <taxon>Thiopseudomonas</taxon>
    </lineage>
</organism>
<evidence type="ECO:0000256" key="10">
    <source>
        <dbReference type="ARBA" id="ARBA00023172"/>
    </source>
</evidence>
<dbReference type="GO" id="GO:0003677">
    <property type="term" value="F:DNA binding"/>
    <property type="evidence" value="ECO:0007669"/>
    <property type="project" value="UniProtKB-KW"/>
</dbReference>
<evidence type="ECO:0000313" key="16">
    <source>
        <dbReference type="Proteomes" id="UP000294575"/>
    </source>
</evidence>
<evidence type="ECO:0000256" key="8">
    <source>
        <dbReference type="ARBA" id="ARBA00022842"/>
    </source>
</evidence>
<evidence type="ECO:0000256" key="6">
    <source>
        <dbReference type="ARBA" id="ARBA00022763"/>
    </source>
</evidence>
<dbReference type="GO" id="GO:0006281">
    <property type="term" value="P:DNA repair"/>
    <property type="evidence" value="ECO:0007669"/>
    <property type="project" value="UniProtKB-UniRule"/>
</dbReference>
<evidence type="ECO:0000256" key="11">
    <source>
        <dbReference type="ARBA" id="ARBA00023204"/>
    </source>
</evidence>
<reference evidence="15 16" key="1">
    <citation type="submission" date="2019-03" db="EMBL/GenBank/DDBJ databases">
        <title>Genomic Encyclopedia of Type Strains, Phase IV (KMG-IV): sequencing the most valuable type-strain genomes for metagenomic binning, comparative biology and taxonomic classification.</title>
        <authorList>
            <person name="Goeker M."/>
        </authorList>
    </citation>
    <scope>NUCLEOTIDE SEQUENCE [LARGE SCALE GENOMIC DNA]</scope>
    <source>
        <strain evidence="15 16">DSM 28679</strain>
    </source>
</reference>
<dbReference type="HAMAP" id="MF_00034">
    <property type="entry name" value="RuvC"/>
    <property type="match status" value="1"/>
</dbReference>
<comment type="catalytic activity">
    <reaction evidence="12 13">
        <text>Endonucleolytic cleavage at a junction such as a reciprocal single-stranded crossover between two homologous DNA duplexes (Holliday junction).</text>
        <dbReference type="EC" id="3.1.21.10"/>
    </reaction>
</comment>
<accession>A0A4R6TYL5</accession>
<evidence type="ECO:0000256" key="3">
    <source>
        <dbReference type="ARBA" id="ARBA00022722"/>
    </source>
</evidence>
<keyword evidence="4 13" id="KW-0479">Metal-binding</keyword>
<evidence type="ECO:0000256" key="13">
    <source>
        <dbReference type="HAMAP-Rule" id="MF_00034"/>
    </source>
</evidence>
<comment type="function">
    <text evidence="13">The RuvA-RuvB-RuvC complex processes Holliday junction (HJ) DNA during genetic recombination and DNA repair. Endonuclease that resolves HJ intermediates. Cleaves cruciform DNA by making single-stranded nicks across the HJ at symmetrical positions within the homologous arms, yielding a 5'-phosphate and a 3'-hydroxyl group; requires a central core of homology in the junction. The consensus cleavage sequence is 5'-(A/T)TT(C/G)-3'. Cleavage occurs on the 3'-side of the TT dinucleotide at the point of strand exchange. HJ branch migration catalyzed by RuvA-RuvB allows RuvC to scan DNA until it finds its consensus sequence, where it cleaves and resolves the cruciform DNA.</text>
</comment>
<dbReference type="PANTHER" id="PTHR30194:SF3">
    <property type="entry name" value="CROSSOVER JUNCTION ENDODEOXYRIBONUCLEASE RUVC"/>
    <property type="match status" value="1"/>
</dbReference>
<feature type="active site" evidence="13">
    <location>
        <position position="67"/>
    </location>
</feature>
<name>A0A4R6TYL5_9GAMM</name>
<keyword evidence="5 13" id="KW-0255">Endonuclease</keyword>
<dbReference type="Proteomes" id="UP000294575">
    <property type="component" value="Unassembled WGS sequence"/>
</dbReference>
<dbReference type="CDD" id="cd16962">
    <property type="entry name" value="RuvC"/>
    <property type="match status" value="1"/>
</dbReference>
<keyword evidence="7 13" id="KW-0378">Hydrolase</keyword>
<evidence type="ECO:0000256" key="2">
    <source>
        <dbReference type="ARBA" id="ARBA00022490"/>
    </source>
</evidence>
<comment type="similarity">
    <text evidence="1 13">Belongs to the RuvC family.</text>
</comment>
<comment type="cofactor">
    <cofactor evidence="13">
        <name>Mg(2+)</name>
        <dbReference type="ChEBI" id="CHEBI:18420"/>
    </cofactor>
    <text evidence="13">Binds 2 Mg(2+) ion per subunit.</text>
</comment>
<evidence type="ECO:0000256" key="1">
    <source>
        <dbReference type="ARBA" id="ARBA00009518"/>
    </source>
</evidence>
<keyword evidence="9 13" id="KW-0238">DNA-binding</keyword>
<dbReference type="InterPro" id="IPR012337">
    <property type="entry name" value="RNaseH-like_sf"/>
</dbReference>
<dbReference type="EC" id="3.1.21.10" evidence="13 14"/>
<dbReference type="InterPro" id="IPR036397">
    <property type="entry name" value="RNaseH_sf"/>
</dbReference>
<comment type="subcellular location">
    <subcellularLocation>
        <location evidence="13">Cytoplasm</location>
    </subcellularLocation>
</comment>
<feature type="active site" evidence="13">
    <location>
        <position position="8"/>
    </location>
</feature>
<dbReference type="GO" id="GO:0006310">
    <property type="term" value="P:DNA recombination"/>
    <property type="evidence" value="ECO:0007669"/>
    <property type="project" value="UniProtKB-UniRule"/>
</dbReference>
<dbReference type="InterPro" id="IPR020563">
    <property type="entry name" value="X-over_junc_endoDNase_Mg_BS"/>
</dbReference>
<dbReference type="FunFam" id="3.30.420.10:FF:000002">
    <property type="entry name" value="Crossover junction endodeoxyribonuclease RuvC"/>
    <property type="match status" value="1"/>
</dbReference>
<proteinExistence type="inferred from homology"/>
<keyword evidence="10 13" id="KW-0233">DNA recombination</keyword>